<comment type="similarity">
    <text evidence="5">Belongs to the SAT4 family.</text>
</comment>
<name>A0A0F2M566_SPOSC</name>
<reference evidence="9 10" key="1">
    <citation type="journal article" date="2014" name="BMC Genomics">
        <title>Comparative genomics of the major fungal agents of human and animal Sporotrichosis: Sporothrix schenckii and Sporothrix brasiliensis.</title>
        <authorList>
            <person name="Teixeira M.M."/>
            <person name="de Almeida L.G."/>
            <person name="Kubitschek-Barreira P."/>
            <person name="Alves F.L."/>
            <person name="Kioshima E.S."/>
            <person name="Abadio A.K."/>
            <person name="Fernandes L."/>
            <person name="Derengowski L.S."/>
            <person name="Ferreira K.S."/>
            <person name="Souza R.C."/>
            <person name="Ruiz J.C."/>
            <person name="de Andrade N.C."/>
            <person name="Paes H.C."/>
            <person name="Nicola A.M."/>
            <person name="Albuquerque P."/>
            <person name="Gerber A.L."/>
            <person name="Martins V.P."/>
            <person name="Peconick L.D."/>
            <person name="Neto A.V."/>
            <person name="Chaucanez C.B."/>
            <person name="Silva P.A."/>
            <person name="Cunha O.L."/>
            <person name="de Oliveira F.F."/>
            <person name="dos Santos T.C."/>
            <person name="Barros A.L."/>
            <person name="Soares M.A."/>
            <person name="de Oliveira L.M."/>
            <person name="Marini M.M."/>
            <person name="Villalobos-Duno H."/>
            <person name="Cunha M.M."/>
            <person name="de Hoog S."/>
            <person name="da Silveira J.F."/>
            <person name="Henrissat B."/>
            <person name="Nino-Vega G.A."/>
            <person name="Cisalpino P.S."/>
            <person name="Mora-Montes H.M."/>
            <person name="Almeida S.R."/>
            <person name="Stajich J.E."/>
            <person name="Lopes-Bezerra L.M."/>
            <person name="Vasconcelos A.T."/>
            <person name="Felipe M.S."/>
        </authorList>
    </citation>
    <scope>NUCLEOTIDE SEQUENCE [LARGE SCALE GENOMIC DNA]</scope>
    <source>
        <strain evidence="9 10">1099-18</strain>
    </source>
</reference>
<feature type="region of interest" description="Disordered" evidence="6">
    <location>
        <begin position="283"/>
        <end position="341"/>
    </location>
</feature>
<dbReference type="Pfam" id="PF20684">
    <property type="entry name" value="Fung_rhodopsin"/>
    <property type="match status" value="1"/>
</dbReference>
<dbReference type="KEGG" id="ssck:SPSK_04378"/>
<proteinExistence type="inferred from homology"/>
<dbReference type="GeneID" id="27666463"/>
<feature type="transmembrane region" description="Helical" evidence="7">
    <location>
        <begin position="41"/>
        <end position="66"/>
    </location>
</feature>
<sequence length="363" mass="40139">MDDRGPQFAAVLVVSLALSIVSTILRCYSMAGLLKRFYLEDWLAVLSLCLYCVYTAAGLRCVHFGVGQHVVNVPPESRVNAVLWRWVASLLYIAISTLSKHVVGLFLLRICSHCRWQRWTILILLAVVTVFNILYFFFDVFSCHPVAYVWTRYAKPPRPATGANCHAASFATVTIYVSAFLNVVADWILAILPCYLVWQAKMELRKRLSVCCVLALGSVASVATIVRIPYASGILNQPDFLYNCTDIAIWSTLEIGIALTASSLATLTPLFRKIKFFSTTYATSRTGGESGATAKPGRLPSSVQTGAQRGERRGTEESSQNQECDGHRWMGSGDGDFGSDLELQPMEQLSSGSDRRLRETLVV</sequence>
<reference evidence="9 10" key="2">
    <citation type="journal article" date="2015" name="Eukaryot. Cell">
        <title>Asexual propagation of a virulent clone complex in a human and feline outbreak of sporotrichosis.</title>
        <authorList>
            <person name="Teixeira Mde M."/>
            <person name="Rodrigues A.M."/>
            <person name="Tsui C.K."/>
            <person name="de Almeida L.G."/>
            <person name="Van Diepeningen A.D."/>
            <person name="van den Ende B.G."/>
            <person name="Fernandes G.F."/>
            <person name="Kano R."/>
            <person name="Hamelin R.C."/>
            <person name="Lopes-Bezerra L.M."/>
            <person name="Vasconcelos A.T."/>
            <person name="de Hoog S."/>
            <person name="de Camargo Z.P."/>
            <person name="Felipe M.S."/>
        </authorList>
    </citation>
    <scope>NUCLEOTIDE SEQUENCE [LARGE SCALE GENOMIC DNA]</scope>
    <source>
        <strain evidence="9 10">1099-18</strain>
    </source>
</reference>
<feature type="transmembrane region" description="Helical" evidence="7">
    <location>
        <begin position="175"/>
        <end position="198"/>
    </location>
</feature>
<evidence type="ECO:0000256" key="2">
    <source>
        <dbReference type="ARBA" id="ARBA00022692"/>
    </source>
</evidence>
<keyword evidence="3 7" id="KW-1133">Transmembrane helix</keyword>
<feature type="transmembrane region" description="Helical" evidence="7">
    <location>
        <begin position="119"/>
        <end position="138"/>
    </location>
</feature>
<gene>
    <name evidence="9" type="ORF">SPSK_04378</name>
</gene>
<evidence type="ECO:0000256" key="1">
    <source>
        <dbReference type="ARBA" id="ARBA00004141"/>
    </source>
</evidence>
<keyword evidence="4 7" id="KW-0472">Membrane</keyword>
<feature type="transmembrane region" description="Helical" evidence="7">
    <location>
        <begin position="6"/>
        <end position="29"/>
    </location>
</feature>
<dbReference type="InterPro" id="IPR052337">
    <property type="entry name" value="SAT4-like"/>
</dbReference>
<accession>A0A0F2M566</accession>
<dbReference type="VEuPathDB" id="FungiDB:SPSK_04378"/>
<dbReference type="PANTHER" id="PTHR33048:SF96">
    <property type="entry name" value="INTEGRAL MEMBRANE PROTEIN"/>
    <property type="match status" value="1"/>
</dbReference>
<evidence type="ECO:0000256" key="3">
    <source>
        <dbReference type="ARBA" id="ARBA00022989"/>
    </source>
</evidence>
<evidence type="ECO:0000256" key="4">
    <source>
        <dbReference type="ARBA" id="ARBA00023136"/>
    </source>
</evidence>
<evidence type="ECO:0000313" key="10">
    <source>
        <dbReference type="Proteomes" id="UP000033710"/>
    </source>
</evidence>
<evidence type="ECO:0000313" key="9">
    <source>
        <dbReference type="EMBL" id="KJR83331.1"/>
    </source>
</evidence>
<comment type="subcellular location">
    <subcellularLocation>
        <location evidence="1">Membrane</location>
        <topology evidence="1">Multi-pass membrane protein</topology>
    </subcellularLocation>
</comment>
<keyword evidence="2 7" id="KW-0812">Transmembrane</keyword>
<feature type="domain" description="Rhodopsin" evidence="8">
    <location>
        <begin position="25"/>
        <end position="273"/>
    </location>
</feature>
<feature type="transmembrane region" description="Helical" evidence="7">
    <location>
        <begin position="86"/>
        <end position="107"/>
    </location>
</feature>
<dbReference type="PANTHER" id="PTHR33048">
    <property type="entry name" value="PTH11-LIKE INTEGRAL MEMBRANE PROTEIN (AFU_ORTHOLOGUE AFUA_5G11245)"/>
    <property type="match status" value="1"/>
</dbReference>
<comment type="caution">
    <text evidence="9">The sequence shown here is derived from an EMBL/GenBank/DDBJ whole genome shotgun (WGS) entry which is preliminary data.</text>
</comment>
<evidence type="ECO:0000256" key="7">
    <source>
        <dbReference type="SAM" id="Phobius"/>
    </source>
</evidence>
<dbReference type="RefSeq" id="XP_016586007.1">
    <property type="nucleotide sequence ID" value="XM_016731186.1"/>
</dbReference>
<protein>
    <submittedName>
        <fullName evidence="9">Cation-transporting ATPase 4</fullName>
    </submittedName>
</protein>
<dbReference type="GO" id="GO:0016020">
    <property type="term" value="C:membrane"/>
    <property type="evidence" value="ECO:0007669"/>
    <property type="project" value="UniProtKB-SubCell"/>
</dbReference>
<evidence type="ECO:0000256" key="6">
    <source>
        <dbReference type="SAM" id="MobiDB-lite"/>
    </source>
</evidence>
<dbReference type="Proteomes" id="UP000033710">
    <property type="component" value="Unassembled WGS sequence"/>
</dbReference>
<dbReference type="OrthoDB" id="3936451at2759"/>
<dbReference type="AlphaFoldDB" id="A0A0F2M566"/>
<dbReference type="EMBL" id="AXCR01000010">
    <property type="protein sequence ID" value="KJR83331.1"/>
    <property type="molecule type" value="Genomic_DNA"/>
</dbReference>
<evidence type="ECO:0000256" key="5">
    <source>
        <dbReference type="ARBA" id="ARBA00038359"/>
    </source>
</evidence>
<evidence type="ECO:0000259" key="8">
    <source>
        <dbReference type="Pfam" id="PF20684"/>
    </source>
</evidence>
<feature type="transmembrane region" description="Helical" evidence="7">
    <location>
        <begin position="210"/>
        <end position="228"/>
    </location>
</feature>
<feature type="transmembrane region" description="Helical" evidence="7">
    <location>
        <begin position="248"/>
        <end position="271"/>
    </location>
</feature>
<organism evidence="9 10">
    <name type="scientific">Sporothrix schenckii 1099-18</name>
    <dbReference type="NCBI Taxonomy" id="1397361"/>
    <lineage>
        <taxon>Eukaryota</taxon>
        <taxon>Fungi</taxon>
        <taxon>Dikarya</taxon>
        <taxon>Ascomycota</taxon>
        <taxon>Pezizomycotina</taxon>
        <taxon>Sordariomycetes</taxon>
        <taxon>Sordariomycetidae</taxon>
        <taxon>Ophiostomatales</taxon>
        <taxon>Ophiostomataceae</taxon>
        <taxon>Sporothrix</taxon>
    </lineage>
</organism>
<dbReference type="InterPro" id="IPR049326">
    <property type="entry name" value="Rhodopsin_dom_fungi"/>
</dbReference>